<dbReference type="NCBIfam" id="NF007980">
    <property type="entry name" value="PRK10707.1"/>
    <property type="match status" value="1"/>
</dbReference>
<feature type="domain" description="Nudix hydrolase" evidence="7">
    <location>
        <begin position="37"/>
        <end position="170"/>
    </location>
</feature>
<proteinExistence type="predicted"/>
<dbReference type="RefSeq" id="WP_059287587.1">
    <property type="nucleotide sequence ID" value="NZ_LNQU01000278.1"/>
</dbReference>
<dbReference type="SUPFAM" id="SSF55811">
    <property type="entry name" value="Nudix"/>
    <property type="match status" value="1"/>
</dbReference>
<dbReference type="Pfam" id="PF00293">
    <property type="entry name" value="NUDIX"/>
    <property type="match status" value="1"/>
</dbReference>
<sequence length="202" mass="22264">MWPADREQAQDWIRQRLAGFVFDGQAGDIPWRGVQEGQRPAAVLVPLVWHDSGPTVLLTRRTESLSTHAGQVSFPGGKVDAEDRSVIAAALREAREEIGLAEEQVVVLGTLPQYVTITGFVVTPVVAMLQPPLQLRPEPGEVAEVFELPLQLALDGRQYEKHSYVRDGVAGHYLAMQWQQFTIWGATAAMLRLLSQALETTG</sequence>
<dbReference type="PANTHER" id="PTHR12992:SF11">
    <property type="entry name" value="MITOCHONDRIAL COENZYME A DIPHOSPHATASE NUDT8"/>
    <property type="match status" value="1"/>
</dbReference>
<evidence type="ECO:0000259" key="7">
    <source>
        <dbReference type="PROSITE" id="PS51462"/>
    </source>
</evidence>
<keyword evidence="3" id="KW-0479">Metal-binding</keyword>
<dbReference type="Proteomes" id="UP000248395">
    <property type="component" value="Unassembled WGS sequence"/>
</dbReference>
<protein>
    <submittedName>
        <fullName evidence="8">8-oxo-dGTP pyrophosphatase MutT (NUDIX family)</fullName>
    </submittedName>
</protein>
<evidence type="ECO:0000256" key="5">
    <source>
        <dbReference type="ARBA" id="ARBA00022842"/>
    </source>
</evidence>
<evidence type="ECO:0000256" key="3">
    <source>
        <dbReference type="ARBA" id="ARBA00022723"/>
    </source>
</evidence>
<evidence type="ECO:0000256" key="1">
    <source>
        <dbReference type="ARBA" id="ARBA00001936"/>
    </source>
</evidence>
<dbReference type="InterPro" id="IPR000086">
    <property type="entry name" value="NUDIX_hydrolase_dom"/>
</dbReference>
<comment type="cofactor">
    <cofactor evidence="2">
        <name>Mg(2+)</name>
        <dbReference type="ChEBI" id="CHEBI:18420"/>
    </cofactor>
</comment>
<gene>
    <name evidence="8" type="ORF">DFR38_105207</name>
</gene>
<dbReference type="PANTHER" id="PTHR12992">
    <property type="entry name" value="NUDIX HYDROLASE"/>
    <property type="match status" value="1"/>
</dbReference>
<dbReference type="GO" id="GO:0046872">
    <property type="term" value="F:metal ion binding"/>
    <property type="evidence" value="ECO:0007669"/>
    <property type="project" value="UniProtKB-KW"/>
</dbReference>
<dbReference type="PROSITE" id="PS51462">
    <property type="entry name" value="NUDIX"/>
    <property type="match status" value="1"/>
</dbReference>
<keyword evidence="6" id="KW-0464">Manganese</keyword>
<dbReference type="InterPro" id="IPR015797">
    <property type="entry name" value="NUDIX_hydrolase-like_dom_sf"/>
</dbReference>
<organism evidence="8 9">
    <name type="scientific">Aquitalea magnusonii</name>
    <dbReference type="NCBI Taxonomy" id="332411"/>
    <lineage>
        <taxon>Bacteria</taxon>
        <taxon>Pseudomonadati</taxon>
        <taxon>Pseudomonadota</taxon>
        <taxon>Betaproteobacteria</taxon>
        <taxon>Neisseriales</taxon>
        <taxon>Chromobacteriaceae</taxon>
        <taxon>Aquitalea</taxon>
    </lineage>
</organism>
<comment type="caution">
    <text evidence="8">The sequence shown here is derived from an EMBL/GenBank/DDBJ whole genome shotgun (WGS) entry which is preliminary data.</text>
</comment>
<dbReference type="CDD" id="cd03426">
    <property type="entry name" value="NUDIX_CoAse_Nudt7"/>
    <property type="match status" value="1"/>
</dbReference>
<dbReference type="EMBL" id="QJKC01000005">
    <property type="protein sequence ID" value="PXX49164.1"/>
    <property type="molecule type" value="Genomic_DNA"/>
</dbReference>
<evidence type="ECO:0000256" key="4">
    <source>
        <dbReference type="ARBA" id="ARBA00022801"/>
    </source>
</evidence>
<dbReference type="InterPro" id="IPR045121">
    <property type="entry name" value="CoAse"/>
</dbReference>
<comment type="cofactor">
    <cofactor evidence="1">
        <name>Mn(2+)</name>
        <dbReference type="ChEBI" id="CHEBI:29035"/>
    </cofactor>
</comment>
<reference evidence="8 9" key="1">
    <citation type="submission" date="2018-05" db="EMBL/GenBank/DDBJ databases">
        <title>Genomic Encyclopedia of Type Strains, Phase IV (KMG-IV): sequencing the most valuable type-strain genomes for metagenomic binning, comparative biology and taxonomic classification.</title>
        <authorList>
            <person name="Goeker M."/>
        </authorList>
    </citation>
    <scope>NUCLEOTIDE SEQUENCE [LARGE SCALE GENOMIC DNA]</scope>
    <source>
        <strain evidence="8 9">DSM 25134</strain>
    </source>
</reference>
<dbReference type="GO" id="GO:0010945">
    <property type="term" value="F:coenzyme A diphosphatase activity"/>
    <property type="evidence" value="ECO:0007669"/>
    <property type="project" value="InterPro"/>
</dbReference>
<evidence type="ECO:0000313" key="9">
    <source>
        <dbReference type="Proteomes" id="UP000248395"/>
    </source>
</evidence>
<evidence type="ECO:0000256" key="2">
    <source>
        <dbReference type="ARBA" id="ARBA00001946"/>
    </source>
</evidence>
<dbReference type="OrthoDB" id="9802805at2"/>
<name>A0A318K5S3_9NEIS</name>
<keyword evidence="5" id="KW-0460">Magnesium</keyword>
<accession>A0A318K5S3</accession>
<dbReference type="AlphaFoldDB" id="A0A318K5S3"/>
<dbReference type="Gene3D" id="3.90.79.10">
    <property type="entry name" value="Nucleoside Triphosphate Pyrophosphohydrolase"/>
    <property type="match status" value="1"/>
</dbReference>
<evidence type="ECO:0000256" key="6">
    <source>
        <dbReference type="ARBA" id="ARBA00023211"/>
    </source>
</evidence>
<keyword evidence="9" id="KW-1185">Reference proteome</keyword>
<keyword evidence="4" id="KW-0378">Hydrolase</keyword>
<evidence type="ECO:0000313" key="8">
    <source>
        <dbReference type="EMBL" id="PXX49164.1"/>
    </source>
</evidence>